<evidence type="ECO:0000313" key="2">
    <source>
        <dbReference type="EMBL" id="EHO17653.1"/>
    </source>
</evidence>
<dbReference type="PANTHER" id="PTHR43591">
    <property type="entry name" value="METHYLTRANSFERASE"/>
    <property type="match status" value="1"/>
</dbReference>
<evidence type="ECO:0000259" key="1">
    <source>
        <dbReference type="Pfam" id="PF08241"/>
    </source>
</evidence>
<comment type="caution">
    <text evidence="2">The sequence shown here is derived from an EMBL/GenBank/DDBJ whole genome shotgun (WGS) entry which is preliminary data.</text>
</comment>
<sequence length="251" mass="28190">MKYTGQNEASINAWKEKYDLPWMKPLTEAEFRAAARGEAMLTLTPNRKVPFSWYEDCKGKQVLGLAAGGGQQMAILSALGAACTLLDFSEEQLTADRLVSEREGYSIQLCKGDMTERLPFADESFDFVVNPVSNHYVEEVLPIFAEIYRVLKPGGVFLAGLDTGIYWAFWGEEDTTLKRRLPFNPLKDEALRQELLAEDMALVFSHTLEEQIGGQLKAGFLLKDILEDTNEAGPFFEYNIPTFILTRAVKA</sequence>
<dbReference type="SUPFAM" id="SSF53335">
    <property type="entry name" value="S-adenosyl-L-methionine-dependent methyltransferases"/>
    <property type="match status" value="1"/>
</dbReference>
<accession>A0AA36Y662</accession>
<dbReference type="GO" id="GO:0008757">
    <property type="term" value="F:S-adenosylmethionine-dependent methyltransferase activity"/>
    <property type="evidence" value="ECO:0007669"/>
    <property type="project" value="InterPro"/>
</dbReference>
<gene>
    <name evidence="2" type="ORF">HMPREF9623_00507</name>
</gene>
<feature type="domain" description="Methyltransferase type 11" evidence="1">
    <location>
        <begin position="64"/>
        <end position="158"/>
    </location>
</feature>
<dbReference type="InterPro" id="IPR029063">
    <property type="entry name" value="SAM-dependent_MTases_sf"/>
</dbReference>
<evidence type="ECO:0000313" key="3">
    <source>
        <dbReference type="Proteomes" id="UP000018466"/>
    </source>
</evidence>
<dbReference type="Proteomes" id="UP000018466">
    <property type="component" value="Unassembled WGS sequence"/>
</dbReference>
<dbReference type="Gene3D" id="3.40.50.150">
    <property type="entry name" value="Vaccinia Virus protein VP39"/>
    <property type="match status" value="1"/>
</dbReference>
<dbReference type="CDD" id="cd02440">
    <property type="entry name" value="AdoMet_MTases"/>
    <property type="match status" value="1"/>
</dbReference>
<dbReference type="EMBL" id="AGEL01000004">
    <property type="protein sequence ID" value="EHO17653.1"/>
    <property type="molecule type" value="Genomic_DNA"/>
</dbReference>
<reference evidence="2 3" key="1">
    <citation type="submission" date="2011-10" db="EMBL/GenBank/DDBJ databases">
        <title>The Genome Sequence of Lachnospiraceae bacterium ACC2.</title>
        <authorList>
            <consortium name="The Broad Institute Genome Sequencing Platform"/>
            <person name="Earl A."/>
            <person name="Ward D."/>
            <person name="Feldgarden M."/>
            <person name="Gevers D."/>
            <person name="Sizova M."/>
            <person name="Hazen A."/>
            <person name="Epstein S."/>
            <person name="Young S.K."/>
            <person name="Zeng Q."/>
            <person name="Gargeya S."/>
            <person name="Fitzgerald M."/>
            <person name="Haas B."/>
            <person name="Abouelleil A."/>
            <person name="Alvarado L."/>
            <person name="Arachchi H.M."/>
            <person name="Berlin A."/>
            <person name="Brown A."/>
            <person name="Chapman S.B."/>
            <person name="Chen Z."/>
            <person name="Dunbar C."/>
            <person name="Freedman E."/>
            <person name="Gearin G."/>
            <person name="Goldberg J."/>
            <person name="Griggs A."/>
            <person name="Gujja S."/>
            <person name="Heiman D."/>
            <person name="Howarth C."/>
            <person name="Larson L."/>
            <person name="Lui A."/>
            <person name="MacDonald P.J.P."/>
            <person name="Montmayeur A."/>
            <person name="Murphy C."/>
            <person name="Neiman D."/>
            <person name="Pearson M."/>
            <person name="Priest M."/>
            <person name="Roberts A."/>
            <person name="Saif S."/>
            <person name="Shea T."/>
            <person name="Shenoy N."/>
            <person name="Sisk P."/>
            <person name="Stolte C."/>
            <person name="Sykes S."/>
            <person name="Wortman J."/>
            <person name="Nusbaum C."/>
            <person name="Birren B."/>
        </authorList>
    </citation>
    <scope>NUCLEOTIDE SEQUENCE [LARGE SCALE GENOMIC DNA]</scope>
    <source>
        <strain evidence="2 3">ACC2</strain>
    </source>
</reference>
<proteinExistence type="predicted"/>
<dbReference type="RefSeq" id="WP_009532340.1">
    <property type="nucleotide sequence ID" value="NZ_JH590861.1"/>
</dbReference>
<dbReference type="AlphaFoldDB" id="A0AA36Y662"/>
<keyword evidence="3" id="KW-1185">Reference proteome</keyword>
<dbReference type="GeneID" id="86940284"/>
<dbReference type="Pfam" id="PF08241">
    <property type="entry name" value="Methyltransf_11"/>
    <property type="match status" value="1"/>
</dbReference>
<name>A0AA36Y662_9FIRM</name>
<protein>
    <recommendedName>
        <fullName evidence="1">Methyltransferase type 11 domain-containing protein</fullName>
    </recommendedName>
</protein>
<organism evidence="2 3">
    <name type="scientific">Stomatobaculum longum</name>
    <dbReference type="NCBI Taxonomy" id="796942"/>
    <lineage>
        <taxon>Bacteria</taxon>
        <taxon>Bacillati</taxon>
        <taxon>Bacillota</taxon>
        <taxon>Clostridia</taxon>
        <taxon>Lachnospirales</taxon>
        <taxon>Lachnospiraceae</taxon>
        <taxon>Stomatobaculum</taxon>
    </lineage>
</organism>
<dbReference type="InterPro" id="IPR013216">
    <property type="entry name" value="Methyltransf_11"/>
</dbReference>